<dbReference type="Pfam" id="PF00535">
    <property type="entry name" value="Glycos_transf_2"/>
    <property type="match status" value="1"/>
</dbReference>
<feature type="region of interest" description="Disordered" evidence="1">
    <location>
        <begin position="1"/>
        <end position="23"/>
    </location>
</feature>
<dbReference type="GO" id="GO:0016740">
    <property type="term" value="F:transferase activity"/>
    <property type="evidence" value="ECO:0007669"/>
    <property type="project" value="UniProtKB-KW"/>
</dbReference>
<dbReference type="PANTHER" id="PTHR43646">
    <property type="entry name" value="GLYCOSYLTRANSFERASE"/>
    <property type="match status" value="1"/>
</dbReference>
<feature type="compositionally biased region" description="Basic and acidic residues" evidence="1">
    <location>
        <begin position="103"/>
        <end position="113"/>
    </location>
</feature>
<protein>
    <submittedName>
        <fullName evidence="3">Mycofactocin system glycosyltransferase</fullName>
    </submittedName>
</protein>
<name>A0A542E3J7_9MICO</name>
<proteinExistence type="predicted"/>
<dbReference type="Gene3D" id="3.90.550.10">
    <property type="entry name" value="Spore Coat Polysaccharide Biosynthesis Protein SpsA, Chain A"/>
    <property type="match status" value="1"/>
</dbReference>
<dbReference type="InterPro" id="IPR023981">
    <property type="entry name" value="MftF"/>
</dbReference>
<accession>A0A542E3J7</accession>
<reference evidence="3 4" key="1">
    <citation type="submission" date="2019-06" db="EMBL/GenBank/DDBJ databases">
        <title>Sequencing the genomes of 1000 actinobacteria strains.</title>
        <authorList>
            <person name="Klenk H.-P."/>
        </authorList>
    </citation>
    <scope>NUCLEOTIDE SEQUENCE [LARGE SCALE GENOMIC DNA]</scope>
    <source>
        <strain evidence="3 4">DSM 18607</strain>
    </source>
</reference>
<dbReference type="RefSeq" id="WP_211356053.1">
    <property type="nucleotide sequence ID" value="NZ_BAAAPR010000007.1"/>
</dbReference>
<dbReference type="SUPFAM" id="SSF53448">
    <property type="entry name" value="Nucleotide-diphospho-sugar transferases"/>
    <property type="match status" value="1"/>
</dbReference>
<feature type="compositionally biased region" description="Pro residues" evidence="1">
    <location>
        <begin position="9"/>
        <end position="21"/>
    </location>
</feature>
<comment type="caution">
    <text evidence="3">The sequence shown here is derived from an EMBL/GenBank/DDBJ whole genome shotgun (WGS) entry which is preliminary data.</text>
</comment>
<keyword evidence="3" id="KW-0808">Transferase</keyword>
<evidence type="ECO:0000256" key="1">
    <source>
        <dbReference type="SAM" id="MobiDB-lite"/>
    </source>
</evidence>
<evidence type="ECO:0000313" key="4">
    <source>
        <dbReference type="Proteomes" id="UP000317893"/>
    </source>
</evidence>
<sequence length="511" mass="53964">MMLLRHAPRPAPPRAAAPPAPASTRLPDGFAVVLSATTAVGEDGASLLGTTTGRYLRLRPAARPLLVGRRVTVTDAASAALARLLLDRDLADPDPAGDACDDASDHASDHASDDAAVDDVTVVVPVRDRPEALARLLAALPPRLPVVVVDDGSVDGRTGAVARAAGARVVRLDPGRGPAAARNAGAAEATTPYVALLDSDVVPDPGWLARLRRHLDDPAVAVVAPRVLGLPDEGGRGGWLHRYEAVRSSLDLGARPAGVRPHGQVAYLPSAALLVRAAAWGDGFDERLQVGEDVDLVWRTWSAGWRLRFEPAAVVRHEHRTEVSGWLSRKAFYGTSADLLAARHGDAVAPMVLTPWTAVVAVALLAQRRWSLPVAAGAYVVATAGVRRRLPPGGRPWTAAASMTAVGLVGAVWQTSAALTRHYWPLAALGCLVSRRARRAVALAAVADGLLDHRRTGADLDPVRYVVARRLDDLAYGAGVWAGAWRGRSVRALRPALRGFTRRRDADAKPS</sequence>
<gene>
    <name evidence="3" type="ORF">FB458_2972</name>
</gene>
<dbReference type="InterPro" id="IPR001173">
    <property type="entry name" value="Glyco_trans_2-like"/>
</dbReference>
<feature type="domain" description="Glycosyltransferase 2-like" evidence="2">
    <location>
        <begin position="121"/>
        <end position="247"/>
    </location>
</feature>
<dbReference type="NCBIfam" id="TIGR03965">
    <property type="entry name" value="mycofact_glyco"/>
    <property type="match status" value="1"/>
</dbReference>
<organism evidence="3 4">
    <name type="scientific">Lapillicoccus jejuensis</name>
    <dbReference type="NCBI Taxonomy" id="402171"/>
    <lineage>
        <taxon>Bacteria</taxon>
        <taxon>Bacillati</taxon>
        <taxon>Actinomycetota</taxon>
        <taxon>Actinomycetes</taxon>
        <taxon>Micrococcales</taxon>
        <taxon>Intrasporangiaceae</taxon>
        <taxon>Lapillicoccus</taxon>
    </lineage>
</organism>
<evidence type="ECO:0000313" key="3">
    <source>
        <dbReference type="EMBL" id="TQJ09856.1"/>
    </source>
</evidence>
<dbReference type="InterPro" id="IPR029044">
    <property type="entry name" value="Nucleotide-diphossugar_trans"/>
</dbReference>
<keyword evidence="4" id="KW-1185">Reference proteome</keyword>
<dbReference type="EMBL" id="VFMN01000001">
    <property type="protein sequence ID" value="TQJ09856.1"/>
    <property type="molecule type" value="Genomic_DNA"/>
</dbReference>
<dbReference type="Proteomes" id="UP000317893">
    <property type="component" value="Unassembled WGS sequence"/>
</dbReference>
<dbReference type="AlphaFoldDB" id="A0A542E3J7"/>
<evidence type="ECO:0000259" key="2">
    <source>
        <dbReference type="Pfam" id="PF00535"/>
    </source>
</evidence>
<dbReference type="PANTHER" id="PTHR43646:SF6">
    <property type="entry name" value="PRE-MYCOFACTOCIN GLYCOSYLTRANSFERASE"/>
    <property type="match status" value="1"/>
</dbReference>
<feature type="region of interest" description="Disordered" evidence="1">
    <location>
        <begin position="95"/>
        <end position="114"/>
    </location>
</feature>